<name>A0A4Q9DN85_9BACL</name>
<evidence type="ECO:0000313" key="2">
    <source>
        <dbReference type="Proteomes" id="UP000293142"/>
    </source>
</evidence>
<organism evidence="1 2">
    <name type="scientific">Paenibacillus thalictri</name>
    <dbReference type="NCBI Taxonomy" id="2527873"/>
    <lineage>
        <taxon>Bacteria</taxon>
        <taxon>Bacillati</taxon>
        <taxon>Bacillota</taxon>
        <taxon>Bacilli</taxon>
        <taxon>Bacillales</taxon>
        <taxon>Paenibacillaceae</taxon>
        <taxon>Paenibacillus</taxon>
    </lineage>
</organism>
<dbReference type="AlphaFoldDB" id="A0A4Q9DN85"/>
<protein>
    <submittedName>
        <fullName evidence="1">Uncharacterized protein</fullName>
    </submittedName>
</protein>
<dbReference type="RefSeq" id="WP_131016261.1">
    <property type="nucleotide sequence ID" value="NZ_SIRE01000019.1"/>
</dbReference>
<gene>
    <name evidence="1" type="ORF">EYB31_25530</name>
</gene>
<evidence type="ECO:0000313" key="1">
    <source>
        <dbReference type="EMBL" id="TBL74678.1"/>
    </source>
</evidence>
<dbReference type="EMBL" id="SIRE01000019">
    <property type="protein sequence ID" value="TBL74678.1"/>
    <property type="molecule type" value="Genomic_DNA"/>
</dbReference>
<reference evidence="1 2" key="1">
    <citation type="submission" date="2019-02" db="EMBL/GenBank/DDBJ databases">
        <title>Paenibacillus sp. nov., isolated from surface-sterilized tissue of Thalictrum simplex L.</title>
        <authorList>
            <person name="Tuo L."/>
        </authorList>
    </citation>
    <scope>NUCLEOTIDE SEQUENCE [LARGE SCALE GENOMIC DNA]</scope>
    <source>
        <strain evidence="1 2">N2SHLJ1</strain>
    </source>
</reference>
<dbReference type="Proteomes" id="UP000293142">
    <property type="component" value="Unassembled WGS sequence"/>
</dbReference>
<sequence>MAIGVAYQKELFCYPWLEPQFIVHVLSKENQKYIESIREHGGTVIIPVSNEKHIKEIADQIIYLKKPTLNIF</sequence>
<dbReference type="OrthoDB" id="2650866at2"/>
<keyword evidence="2" id="KW-1185">Reference proteome</keyword>
<comment type="caution">
    <text evidence="1">The sequence shown here is derived from an EMBL/GenBank/DDBJ whole genome shotgun (WGS) entry which is preliminary data.</text>
</comment>
<proteinExistence type="predicted"/>
<accession>A0A4Q9DN85</accession>